<proteinExistence type="predicted"/>
<gene>
    <name evidence="1" type="ORF">GCM10023143_32520</name>
</gene>
<sequence>MRFRKYIFPLLALAALAVLLTMYRRQQVAYRKTLAVNRSLVQQVNTLQQREKQLSAAMQQISGRRDEREFEPAAFVDRKKYFRMNWKNYIHVSLNNYKTGLLGGIHHIAVVVANDTEYPLDNVRVKLSYQRAGGEVFKTELVTVQHIPAKQRQTLPAPESRKGMKVSLSLLGITSQPMNFCWSPGKPVRPGEADPYRCAPE</sequence>
<accession>A0ABP8G824</accession>
<dbReference type="Proteomes" id="UP001501207">
    <property type="component" value="Unassembled WGS sequence"/>
</dbReference>
<evidence type="ECO:0000313" key="2">
    <source>
        <dbReference type="Proteomes" id="UP001501207"/>
    </source>
</evidence>
<dbReference type="RefSeq" id="WP_344981341.1">
    <property type="nucleotide sequence ID" value="NZ_BAABFN010000022.1"/>
</dbReference>
<reference evidence="2" key="1">
    <citation type="journal article" date="2019" name="Int. J. Syst. Evol. Microbiol.">
        <title>The Global Catalogue of Microorganisms (GCM) 10K type strain sequencing project: providing services to taxonomists for standard genome sequencing and annotation.</title>
        <authorList>
            <consortium name="The Broad Institute Genomics Platform"/>
            <consortium name="The Broad Institute Genome Sequencing Center for Infectious Disease"/>
            <person name="Wu L."/>
            <person name="Ma J."/>
        </authorList>
    </citation>
    <scope>NUCLEOTIDE SEQUENCE [LARGE SCALE GENOMIC DNA]</scope>
    <source>
        <strain evidence="2">JCM 17664</strain>
    </source>
</reference>
<comment type="caution">
    <text evidence="1">The sequence shown here is derived from an EMBL/GenBank/DDBJ whole genome shotgun (WGS) entry which is preliminary data.</text>
</comment>
<organism evidence="1 2">
    <name type="scientific">Compostibacter hankyongensis</name>
    <dbReference type="NCBI Taxonomy" id="1007089"/>
    <lineage>
        <taxon>Bacteria</taxon>
        <taxon>Pseudomonadati</taxon>
        <taxon>Bacteroidota</taxon>
        <taxon>Chitinophagia</taxon>
        <taxon>Chitinophagales</taxon>
        <taxon>Chitinophagaceae</taxon>
        <taxon>Compostibacter</taxon>
    </lineage>
</organism>
<keyword evidence="2" id="KW-1185">Reference proteome</keyword>
<dbReference type="EMBL" id="BAABFN010000022">
    <property type="protein sequence ID" value="GAA4319230.1"/>
    <property type="molecule type" value="Genomic_DNA"/>
</dbReference>
<name>A0ABP8G824_9BACT</name>
<evidence type="ECO:0000313" key="1">
    <source>
        <dbReference type="EMBL" id="GAA4319230.1"/>
    </source>
</evidence>
<protein>
    <submittedName>
        <fullName evidence="1">Uncharacterized protein</fullName>
    </submittedName>
</protein>